<dbReference type="Gene3D" id="3.30.200.20">
    <property type="entry name" value="Phosphorylase Kinase, domain 1"/>
    <property type="match status" value="1"/>
</dbReference>
<dbReference type="Pfam" id="PF01636">
    <property type="entry name" value="APH"/>
    <property type="match status" value="1"/>
</dbReference>
<dbReference type="RefSeq" id="WP_380060502.1">
    <property type="nucleotide sequence ID" value="NZ_JBHSEI010000001.1"/>
</dbReference>
<evidence type="ECO:0000313" key="3">
    <source>
        <dbReference type="Proteomes" id="UP001595952"/>
    </source>
</evidence>
<gene>
    <name evidence="2" type="ORF">ACFO0D_03910</name>
</gene>
<dbReference type="InterPro" id="IPR011009">
    <property type="entry name" value="Kinase-like_dom_sf"/>
</dbReference>
<sequence>MSAEPPLDRAALVGVARSRYGLEVEQATFLPDGTAHAYRLEGPGGRVFAKVIPDTPSGQQLTRSLLAELPLLKVLRGEALLPRVPQALTTLDGESLARVEGYALILYQWIEATNLSSAWEGALTELAPLLGRLHAATPRILAAVQTLPAPPETFELPLDDLDRDLAALRQLGRGARPGLRALKALLAPHEPAIGRLAARLRHFQGVARRRPPRLVVCHTDAHGGNVMRDAAGQLWLVDWATARLAPPEHDLWMLHARLPQVLPAYQAEVGAALHPDPDLLGFYLCRRPLEDLAADLYWALHEHTRAQQDEATLDILTRFVLPAVQRAEDELDQLTAALG</sequence>
<comment type="caution">
    <text evidence="2">The sequence shown here is derived from an EMBL/GenBank/DDBJ whole genome shotgun (WGS) entry which is preliminary data.</text>
</comment>
<reference evidence="3" key="1">
    <citation type="journal article" date="2019" name="Int. J. Syst. Evol. Microbiol.">
        <title>The Global Catalogue of Microorganisms (GCM) 10K type strain sequencing project: providing services to taxonomists for standard genome sequencing and annotation.</title>
        <authorList>
            <consortium name="The Broad Institute Genomics Platform"/>
            <consortium name="The Broad Institute Genome Sequencing Center for Infectious Disease"/>
            <person name="Wu L."/>
            <person name="Ma J."/>
        </authorList>
    </citation>
    <scope>NUCLEOTIDE SEQUENCE [LARGE SCALE GENOMIC DNA]</scope>
    <source>
        <strain evidence="3">CCUG 55995</strain>
    </source>
</reference>
<accession>A0ABV9I553</accession>
<name>A0ABV9I553_9DEIO</name>
<proteinExistence type="predicted"/>
<dbReference type="Gene3D" id="1.10.510.10">
    <property type="entry name" value="Transferase(Phosphotransferase) domain 1"/>
    <property type="match status" value="1"/>
</dbReference>
<dbReference type="SUPFAM" id="SSF56112">
    <property type="entry name" value="Protein kinase-like (PK-like)"/>
    <property type="match status" value="1"/>
</dbReference>
<evidence type="ECO:0000313" key="2">
    <source>
        <dbReference type="EMBL" id="MFC4637484.1"/>
    </source>
</evidence>
<dbReference type="EMBL" id="JBHSEI010000001">
    <property type="protein sequence ID" value="MFC4637484.1"/>
    <property type="molecule type" value="Genomic_DNA"/>
</dbReference>
<dbReference type="Proteomes" id="UP001595952">
    <property type="component" value="Unassembled WGS sequence"/>
</dbReference>
<feature type="domain" description="Aminoglycoside phosphotransferase" evidence="1">
    <location>
        <begin position="28"/>
        <end position="278"/>
    </location>
</feature>
<keyword evidence="3" id="KW-1185">Reference proteome</keyword>
<protein>
    <submittedName>
        <fullName evidence="2">Phosphotransferase</fullName>
    </submittedName>
</protein>
<dbReference type="Gene3D" id="1.20.58.840">
    <property type="match status" value="1"/>
</dbReference>
<evidence type="ECO:0000259" key="1">
    <source>
        <dbReference type="Pfam" id="PF01636"/>
    </source>
</evidence>
<dbReference type="InterPro" id="IPR002575">
    <property type="entry name" value="Aminoglycoside_PTrfase"/>
</dbReference>
<organism evidence="2 3">
    <name type="scientific">Deinococcus hohokamensis</name>
    <dbReference type="NCBI Taxonomy" id="309883"/>
    <lineage>
        <taxon>Bacteria</taxon>
        <taxon>Thermotogati</taxon>
        <taxon>Deinococcota</taxon>
        <taxon>Deinococci</taxon>
        <taxon>Deinococcales</taxon>
        <taxon>Deinococcaceae</taxon>
        <taxon>Deinococcus</taxon>
    </lineage>
</organism>